<dbReference type="Pfam" id="PF11764">
    <property type="entry name" value="N-SET"/>
    <property type="match status" value="1"/>
</dbReference>
<evidence type="ECO:0000259" key="13">
    <source>
        <dbReference type="PROSITE" id="PS50280"/>
    </source>
</evidence>
<evidence type="ECO:0000256" key="5">
    <source>
        <dbReference type="ARBA" id="ARBA00022679"/>
    </source>
</evidence>
<dbReference type="HOGENOM" id="CLU_232635_0_0_1"/>
<feature type="compositionally biased region" description="Low complexity" evidence="11">
    <location>
        <begin position="71"/>
        <end position="90"/>
    </location>
</feature>
<dbReference type="EMBL" id="BABT02000062">
    <property type="protein sequence ID" value="GAA95766.1"/>
    <property type="molecule type" value="Genomic_DNA"/>
</dbReference>
<keyword evidence="6" id="KW-0949">S-adenosyl-L-methionine</keyword>
<evidence type="ECO:0000313" key="15">
    <source>
        <dbReference type="Proteomes" id="UP000009131"/>
    </source>
</evidence>
<dbReference type="PANTHER" id="PTHR45814">
    <property type="entry name" value="HISTONE-LYSINE N-METHYLTRANSFERASE SETD1"/>
    <property type="match status" value="1"/>
</dbReference>
<dbReference type="CDD" id="cd20072">
    <property type="entry name" value="SET_SET1"/>
    <property type="match status" value="1"/>
</dbReference>
<dbReference type="STRING" id="764103.G7DYV6"/>
<dbReference type="Gene3D" id="3.30.70.330">
    <property type="match status" value="1"/>
</dbReference>
<feature type="compositionally biased region" description="Basic and acidic residues" evidence="11">
    <location>
        <begin position="1104"/>
        <end position="1118"/>
    </location>
</feature>
<dbReference type="Proteomes" id="UP000009131">
    <property type="component" value="Unassembled WGS sequence"/>
</dbReference>
<feature type="compositionally biased region" description="Low complexity" evidence="11">
    <location>
        <begin position="1998"/>
        <end position="2008"/>
    </location>
</feature>
<feature type="compositionally biased region" description="Acidic residues" evidence="11">
    <location>
        <begin position="1154"/>
        <end position="1164"/>
    </location>
</feature>
<dbReference type="Pfam" id="PF00856">
    <property type="entry name" value="SET"/>
    <property type="match status" value="1"/>
</dbReference>
<keyword evidence="15" id="KW-1185">Reference proteome</keyword>
<dbReference type="InterPro" id="IPR008936">
    <property type="entry name" value="Rho_GTPase_activation_prot"/>
</dbReference>
<feature type="compositionally biased region" description="Low complexity" evidence="11">
    <location>
        <begin position="1918"/>
        <end position="1930"/>
    </location>
</feature>
<feature type="compositionally biased region" description="Basic residues" evidence="11">
    <location>
        <begin position="1955"/>
        <end position="1971"/>
    </location>
</feature>
<feature type="region of interest" description="Disordered" evidence="11">
    <location>
        <begin position="771"/>
        <end position="793"/>
    </location>
</feature>
<dbReference type="InterPro" id="IPR024657">
    <property type="entry name" value="COMPASS_Set1_N-SET"/>
</dbReference>
<feature type="compositionally biased region" description="Polar residues" evidence="11">
    <location>
        <begin position="1207"/>
        <end position="1216"/>
    </location>
</feature>
<proteinExistence type="predicted"/>
<dbReference type="Gene3D" id="1.10.555.10">
    <property type="entry name" value="Rho GTPase activation protein"/>
    <property type="match status" value="1"/>
</dbReference>
<dbReference type="eggNOG" id="KOG1080">
    <property type="taxonomic scope" value="Eukaryota"/>
</dbReference>
<dbReference type="PROSITE" id="PS50238">
    <property type="entry name" value="RHOGAP"/>
    <property type="match status" value="1"/>
</dbReference>
<dbReference type="InterPro" id="IPR046341">
    <property type="entry name" value="SET_dom_sf"/>
</dbReference>
<feature type="compositionally biased region" description="Basic and acidic residues" evidence="11">
    <location>
        <begin position="446"/>
        <end position="508"/>
    </location>
</feature>
<dbReference type="EC" id="2.1.1.354" evidence="2"/>
<dbReference type="GO" id="GO:0007165">
    <property type="term" value="P:signal transduction"/>
    <property type="evidence" value="ECO:0007669"/>
    <property type="project" value="InterPro"/>
</dbReference>
<evidence type="ECO:0000256" key="3">
    <source>
        <dbReference type="ARBA" id="ARBA00015839"/>
    </source>
</evidence>
<feature type="region of interest" description="Disordered" evidence="11">
    <location>
        <begin position="1892"/>
        <end position="2036"/>
    </location>
</feature>
<feature type="compositionally biased region" description="Low complexity" evidence="11">
    <location>
        <begin position="327"/>
        <end position="336"/>
    </location>
</feature>
<feature type="region of interest" description="Disordered" evidence="11">
    <location>
        <begin position="1599"/>
        <end position="1656"/>
    </location>
</feature>
<keyword evidence="7" id="KW-0156">Chromatin regulator</keyword>
<name>G7DYV6_MIXOS</name>
<feature type="compositionally biased region" description="Acidic residues" evidence="11">
    <location>
        <begin position="868"/>
        <end position="877"/>
    </location>
</feature>
<keyword evidence="4" id="KW-0489">Methyltransferase</keyword>
<keyword evidence="8" id="KW-0539">Nucleus</keyword>
<dbReference type="InterPro" id="IPR012677">
    <property type="entry name" value="Nucleotide-bd_a/b_plait_sf"/>
</dbReference>
<keyword evidence="5" id="KW-0808">Transferase</keyword>
<feature type="compositionally biased region" description="Low complexity" evidence="11">
    <location>
        <begin position="1628"/>
        <end position="1639"/>
    </location>
</feature>
<evidence type="ECO:0000259" key="12">
    <source>
        <dbReference type="PROSITE" id="PS50238"/>
    </source>
</evidence>
<comment type="caution">
    <text evidence="14">The sequence shown here is derived from an EMBL/GenBank/DDBJ whole genome shotgun (WGS) entry which is preliminary data.</text>
</comment>
<feature type="compositionally biased region" description="Pro residues" evidence="11">
    <location>
        <begin position="121"/>
        <end position="135"/>
    </location>
</feature>
<evidence type="ECO:0000256" key="7">
    <source>
        <dbReference type="ARBA" id="ARBA00022853"/>
    </source>
</evidence>
<dbReference type="Pfam" id="PF00620">
    <property type="entry name" value="RhoGAP"/>
    <property type="match status" value="1"/>
</dbReference>
<feature type="region of interest" description="Disordered" evidence="11">
    <location>
        <begin position="704"/>
        <end position="727"/>
    </location>
</feature>
<evidence type="ECO:0000256" key="2">
    <source>
        <dbReference type="ARBA" id="ARBA00012182"/>
    </source>
</evidence>
<dbReference type="InterPro" id="IPR001214">
    <property type="entry name" value="SET_dom"/>
</dbReference>
<feature type="compositionally biased region" description="Pro residues" evidence="11">
    <location>
        <begin position="386"/>
        <end position="410"/>
    </location>
</feature>
<gene>
    <name evidence="14" type="primary">Mo02423</name>
    <name evidence="14" type="ORF">E5Q_02423</name>
</gene>
<dbReference type="SUPFAM" id="SSF48350">
    <property type="entry name" value="GTPase activation domain, GAP"/>
    <property type="match status" value="1"/>
</dbReference>
<organism evidence="14 15">
    <name type="scientific">Mixia osmundae (strain CBS 9802 / IAM 14324 / JCM 22182 / KY 12970)</name>
    <dbReference type="NCBI Taxonomy" id="764103"/>
    <lineage>
        <taxon>Eukaryota</taxon>
        <taxon>Fungi</taxon>
        <taxon>Dikarya</taxon>
        <taxon>Basidiomycota</taxon>
        <taxon>Pucciniomycotina</taxon>
        <taxon>Mixiomycetes</taxon>
        <taxon>Mixiales</taxon>
        <taxon>Mixiaceae</taxon>
        <taxon>Mixia</taxon>
    </lineage>
</organism>
<feature type="region of interest" description="Disordered" evidence="11">
    <location>
        <begin position="2051"/>
        <end position="2083"/>
    </location>
</feature>
<dbReference type="SMART" id="SM00324">
    <property type="entry name" value="RhoGAP"/>
    <property type="match status" value="1"/>
</dbReference>
<evidence type="ECO:0000256" key="9">
    <source>
        <dbReference type="ARBA" id="ARBA00030093"/>
    </source>
</evidence>
<evidence type="ECO:0000256" key="10">
    <source>
        <dbReference type="ARBA" id="ARBA00047571"/>
    </source>
</evidence>
<dbReference type="InterPro" id="IPR000198">
    <property type="entry name" value="RhoGAP_dom"/>
</dbReference>
<feature type="region of interest" description="Disordered" evidence="11">
    <location>
        <begin position="28"/>
        <end position="524"/>
    </location>
</feature>
<feature type="compositionally biased region" description="Basic and acidic residues" evidence="11">
    <location>
        <begin position="1603"/>
        <end position="1619"/>
    </location>
</feature>
<dbReference type="PROSITE" id="PS50280">
    <property type="entry name" value="SET"/>
    <property type="match status" value="1"/>
</dbReference>
<protein>
    <recommendedName>
        <fullName evidence="3">Histone-lysine N-methyltransferase, H3 lysine-4 specific</fullName>
        <ecNumber evidence="2">2.1.1.354</ecNumber>
    </recommendedName>
    <alternativeName>
        <fullName evidence="9">SET domain-containing protein 1</fullName>
    </alternativeName>
</protein>
<dbReference type="eggNOG" id="KOG2710">
    <property type="taxonomic scope" value="Eukaryota"/>
</dbReference>
<evidence type="ECO:0000256" key="8">
    <source>
        <dbReference type="ARBA" id="ARBA00023242"/>
    </source>
</evidence>
<dbReference type="SUPFAM" id="SSF82199">
    <property type="entry name" value="SET domain"/>
    <property type="match status" value="1"/>
</dbReference>
<feature type="region of interest" description="Disordered" evidence="11">
    <location>
        <begin position="830"/>
        <end position="880"/>
    </location>
</feature>
<sequence>MLVQTELDWSDLICSTAPQPMFSELAFARSASPRRGKPDWQLSTRMPRFTTKPQRTQPVADSSDQRARMPLLESRTTLSSSSFALAATTSPTKASKESKGGSTSLADQHGVSVMPSYIAPPLLPSLPGPKQPSPPREVVAGSDDELEEGELPSSPVASPAKPTDELASGSLSHSADSAAPKAMRNGPMSPVATVALNPASNQRKSNVALPYRSAPQPSPSTSKIPFSLTVAESVTPAEKKLSYSRQGKEPAPQTNGRGPAQTAGAALRASHGRRRSHSPTAYKPSSSRPAAPPKVQPISISLASFKAKGNKGRALTSPLKSAHDSSDLNSSTISDSAAELPTSPDTPRQRRSRWDAPSAGSPVLTNGKATVDALPPTAAAPDSPAIMPPPLPSDPLPAVPPPPRVSPTPGPDQRGNFTRPSKPSQPARASYRSDRRSPDVPSARGRSPDYYERGRTADHRGIGRSPEHYARGRSPEQYTRRPDPLPRRRRSPEPIAKRAEPPVRRRSPEPTVVKQRTPAQEAEFKKLHPFAARYHPDWETFKHVVTPDEDLLPVPASGWPGVERRKSYLAIYDPALDSDPVKKSKTLIFRHEGDGLERPIEDPRHRGVAEERTKSAKARGKMRLLDTLPIIIYEWDKQSVGAPPPGPVTSIVVQGYTRLTTSEALHRHFAQFGRIAELDFKHDTLTGGSLCLCWIKFVDEVDRRPDRRREDAEKRSRRHNQQDGHNAAVQAMRKSQGTRIGVPAQGEDGLISVDLDHSAIIVARRVKAEMLRRHPPPPPKVEKPAQTPASAPAVATALTDAVDTIEAARKGFGLPSKPVLDERAAAALRHSSLDDGQRTPALSVQDDIRRATRSQTARSRASSRDRDTEEEESDDEVFDRRARIRTQAANAGIARSGPRKSNDIDSLPEWLNAKLARNGMPYLTLLKRQFFGAERQNGSRLPSSKLMDMFQPHGALEVITLDNLFVVVFGDKLGAKSAHVALQGQAHMGIKLALDLHESADKSGRRESVAIRKTIWTDAELEREAKELLLRDLKTAFGQDLRARVASAKIAERLTEHRSKPAAPSIPSIVEPAASPTLEHSKEVTPSGLSGLVKIRKLPGFPRRQRDTPDTVEDRRLLGIDSPQSLREDGTSSSASRTDSPKATKRLVRRPESSDDEDMEEEDPAVSIVDVDAPKSARSAKRARGRLQIQHPEDAEEAAHGLPTPAPTDSTVSKQDAMQLDSDADSDANLPQAQTDARQKALTRPRSPTPDIYAAGLAGDDEDVWYLRMAIARVKNGEPLHSRNLEADLDEYDESPAVATGHEAGSAKAQGYYPIAPAQKSAYLPERNRAIVEVPEKGQAPASSTAISRLARANTRRLVLDMEQQRKSAATEAGSDLLKFNQLKSRKKQLKFARSPIHDWGLYAMEHIPARDMIIEYVGELIRQQVADKREKAYEKMGIGSSYLFRVDDDLVVDATKKGTYARLINHCCAPNCTARIITIGGHKKIVIYALTDIEPGDEITYDYHFATESDDLKIPCLCGSPNKAYPAPRLISSQDWSSPLRNAVTVDAMTGQSEAKKASSSPWKGLSNLFRLNAPTQASHRNSAAAPAQSSFVLKSMTSETELARQRQSHDATSRQHDSGIYTGARSSTPLPLPSMSSAQIAESRSPSSGESWMSRTAPTASSVFGVPLEESLRRASVAISMLGSDDKQFIYGYIPVVIAKCGLFLKENAIKTQGIFRVSGSNKRIRELEQIFDSPPRYGKDLTWDVYSVHDAASVFRRYLNMLPHPIIPFEMYPAFRDAIPPTGQPTEPKIIDGLSNLINSLPPPSHHLFYYVLDLLSVFDRNHEHTLMTASNLAVIFQPGLLRAAPTPVTDVKDTSATKAQMTADANEHRRSQQVLEFLIKHQSQFVQRLPQTGKRISAKRKDKRLTARSENTTASAAPSSIASRSSGPVPALPTDTDSDRPPSAVQADRPLRRHQSEKSQNGRRRRSHLDQIPNASRVKPLSVSQPSLAPAIPPISDDIPINSNGVQVKRSRTVPNSSARPRRRADKLEPQPFTLTAQPISTELFNNVKPSAGMARDSSGTTSAGAEGRKAWSPPWKRR</sequence>
<evidence type="ECO:0000256" key="4">
    <source>
        <dbReference type="ARBA" id="ARBA00022603"/>
    </source>
</evidence>
<evidence type="ECO:0000256" key="6">
    <source>
        <dbReference type="ARBA" id="ARBA00022691"/>
    </source>
</evidence>
<feature type="compositionally biased region" description="Polar residues" evidence="11">
    <location>
        <begin position="415"/>
        <end position="424"/>
    </location>
</feature>
<feature type="domain" description="SET" evidence="13">
    <location>
        <begin position="1388"/>
        <end position="1505"/>
    </location>
</feature>
<dbReference type="GO" id="GO:0048188">
    <property type="term" value="C:Set1C/COMPASS complex"/>
    <property type="evidence" value="ECO:0007669"/>
    <property type="project" value="TreeGrafter"/>
</dbReference>
<feature type="compositionally biased region" description="Low complexity" evidence="11">
    <location>
        <begin position="784"/>
        <end position="793"/>
    </location>
</feature>
<dbReference type="InterPro" id="IPR044570">
    <property type="entry name" value="Set1-like"/>
</dbReference>
<evidence type="ECO:0000313" key="14">
    <source>
        <dbReference type="EMBL" id="GAA95766.1"/>
    </source>
</evidence>
<dbReference type="GO" id="GO:0140999">
    <property type="term" value="F:histone H3K4 trimethyltransferase activity"/>
    <property type="evidence" value="ECO:0007669"/>
    <property type="project" value="UniProtKB-EC"/>
</dbReference>
<feature type="compositionally biased region" description="Basic and acidic residues" evidence="11">
    <location>
        <begin position="704"/>
        <end position="714"/>
    </location>
</feature>
<comment type="subcellular location">
    <subcellularLocation>
        <location evidence="1">Nucleus</location>
    </subcellularLocation>
</comment>
<dbReference type="RefSeq" id="XP_014570234.1">
    <property type="nucleotide sequence ID" value="XM_014714748.1"/>
</dbReference>
<reference evidence="14 15" key="1">
    <citation type="journal article" date="2011" name="J. Gen. Appl. Microbiol.">
        <title>Draft genome sequencing of the enigmatic basidiomycete Mixia osmundae.</title>
        <authorList>
            <person name="Nishida H."/>
            <person name="Nagatsuka Y."/>
            <person name="Sugiyama J."/>
        </authorList>
    </citation>
    <scope>NUCLEOTIDE SEQUENCE [LARGE SCALE GENOMIC DNA]</scope>
    <source>
        <strain evidence="15">CBS 9802 / IAM 14324 / JCM 22182 / KY 12970</strain>
    </source>
</reference>
<dbReference type="InterPro" id="IPR035979">
    <property type="entry name" value="RBD_domain_sf"/>
</dbReference>
<comment type="catalytic activity">
    <reaction evidence="10">
        <text>L-lysyl(4)-[histone H3] + 3 S-adenosyl-L-methionine = N(6),N(6),N(6)-trimethyl-L-lysyl(4)-[histone H3] + 3 S-adenosyl-L-homocysteine + 3 H(+)</text>
        <dbReference type="Rhea" id="RHEA:60260"/>
        <dbReference type="Rhea" id="RHEA-COMP:15537"/>
        <dbReference type="Rhea" id="RHEA-COMP:15547"/>
        <dbReference type="ChEBI" id="CHEBI:15378"/>
        <dbReference type="ChEBI" id="CHEBI:29969"/>
        <dbReference type="ChEBI" id="CHEBI:57856"/>
        <dbReference type="ChEBI" id="CHEBI:59789"/>
        <dbReference type="ChEBI" id="CHEBI:61961"/>
        <dbReference type="EC" id="2.1.1.354"/>
    </reaction>
</comment>
<dbReference type="InParanoid" id="G7DYV6"/>
<dbReference type="SMART" id="SM00317">
    <property type="entry name" value="SET"/>
    <property type="match status" value="1"/>
</dbReference>
<feature type="region of interest" description="Disordered" evidence="11">
    <location>
        <begin position="1055"/>
        <end position="1255"/>
    </location>
</feature>
<dbReference type="GO" id="GO:0032259">
    <property type="term" value="P:methylation"/>
    <property type="evidence" value="ECO:0007669"/>
    <property type="project" value="UniProtKB-KW"/>
</dbReference>
<dbReference type="PANTHER" id="PTHR45814:SF2">
    <property type="entry name" value="HISTONE-LYSINE N-METHYLTRANSFERASE SETD1"/>
    <property type="match status" value="1"/>
</dbReference>
<dbReference type="Gene3D" id="2.170.270.10">
    <property type="entry name" value="SET domain"/>
    <property type="match status" value="1"/>
</dbReference>
<feature type="compositionally biased region" description="Polar residues" evidence="11">
    <location>
        <begin position="51"/>
        <end position="62"/>
    </location>
</feature>
<evidence type="ECO:0000256" key="11">
    <source>
        <dbReference type="SAM" id="MobiDB-lite"/>
    </source>
</evidence>
<reference evidence="14 15" key="2">
    <citation type="journal article" date="2012" name="Open Biol.">
        <title>Characteristics of nucleosomes and linker DNA regions on the genome of the basidiomycete Mixia osmundae revealed by mono- and dinucleosome mapping.</title>
        <authorList>
            <person name="Nishida H."/>
            <person name="Kondo S."/>
            <person name="Matsumoto T."/>
            <person name="Suzuki Y."/>
            <person name="Yoshikawa H."/>
            <person name="Taylor T.D."/>
            <person name="Sugiyama J."/>
        </authorList>
    </citation>
    <scope>NUCLEOTIDE SEQUENCE [LARGE SCALE GENOMIC DNA]</scope>
    <source>
        <strain evidence="15">CBS 9802 / IAM 14324 / JCM 22182 / KY 12970</strain>
    </source>
</reference>
<feature type="domain" description="Rho-GAP" evidence="12">
    <location>
        <begin position="1668"/>
        <end position="1890"/>
    </location>
</feature>
<dbReference type="GO" id="GO:0003676">
    <property type="term" value="F:nucleic acid binding"/>
    <property type="evidence" value="ECO:0007669"/>
    <property type="project" value="InterPro"/>
</dbReference>
<feature type="compositionally biased region" description="Polar residues" evidence="11">
    <location>
        <begin position="1640"/>
        <end position="1656"/>
    </location>
</feature>
<accession>G7DYV6</accession>
<evidence type="ECO:0000256" key="1">
    <source>
        <dbReference type="ARBA" id="ARBA00004123"/>
    </source>
</evidence>
<dbReference type="SMART" id="SM01291">
    <property type="entry name" value="N-SET"/>
    <property type="match status" value="1"/>
</dbReference>
<dbReference type="SUPFAM" id="SSF54928">
    <property type="entry name" value="RNA-binding domain, RBD"/>
    <property type="match status" value="1"/>
</dbReference>
<dbReference type="OrthoDB" id="308383at2759"/>